<dbReference type="RefSeq" id="WP_150061911.1">
    <property type="nucleotide sequence ID" value="NZ_JACHII010000002.1"/>
</dbReference>
<comment type="caution">
    <text evidence="2">The sequence shown here is derived from an EMBL/GenBank/DDBJ whole genome shotgun (WGS) entry which is preliminary data.</text>
</comment>
<sequence length="92" mass="10564">MMATSDNRYAQAAQDDYQTLKDKWNAMRDRMKSDEKSDTESQSELAETAWADFKEQSEKLQAAGSTASDELRGSYEASREKLHRVMDSYNRA</sequence>
<gene>
    <name evidence="2" type="ORF">F1188_08130</name>
</gene>
<proteinExistence type="predicted"/>
<dbReference type="OrthoDB" id="7364706at2"/>
<dbReference type="EMBL" id="VWPJ01000006">
    <property type="protein sequence ID" value="KAA5605980.1"/>
    <property type="molecule type" value="Genomic_DNA"/>
</dbReference>
<protein>
    <submittedName>
        <fullName evidence="2">Uncharacterized protein</fullName>
    </submittedName>
</protein>
<evidence type="ECO:0000313" key="2">
    <source>
        <dbReference type="EMBL" id="KAA5605980.1"/>
    </source>
</evidence>
<feature type="region of interest" description="Disordered" evidence="1">
    <location>
        <begin position="28"/>
        <end position="47"/>
    </location>
</feature>
<dbReference type="Proteomes" id="UP000324065">
    <property type="component" value="Unassembled WGS sequence"/>
</dbReference>
<reference evidence="2 3" key="1">
    <citation type="submission" date="2019-09" db="EMBL/GenBank/DDBJ databases">
        <title>Genome sequence of Roseospira marina, one of the more divergent members of the non-sulfur purple photosynthetic bacterial family, the Rhodospirillaceae.</title>
        <authorList>
            <person name="Meyer T."/>
            <person name="Kyndt J."/>
        </authorList>
    </citation>
    <scope>NUCLEOTIDE SEQUENCE [LARGE SCALE GENOMIC DNA]</scope>
    <source>
        <strain evidence="2 3">DSM 15113</strain>
    </source>
</reference>
<evidence type="ECO:0000256" key="1">
    <source>
        <dbReference type="SAM" id="MobiDB-lite"/>
    </source>
</evidence>
<feature type="compositionally biased region" description="Basic and acidic residues" evidence="1">
    <location>
        <begin position="69"/>
        <end position="86"/>
    </location>
</feature>
<accession>A0A5M6ICH9</accession>
<feature type="compositionally biased region" description="Basic and acidic residues" evidence="1">
    <location>
        <begin position="28"/>
        <end position="39"/>
    </location>
</feature>
<dbReference type="AlphaFoldDB" id="A0A5M6ICH9"/>
<feature type="region of interest" description="Disordered" evidence="1">
    <location>
        <begin position="57"/>
        <end position="92"/>
    </location>
</feature>
<name>A0A5M6ICH9_9PROT</name>
<organism evidence="2 3">
    <name type="scientific">Roseospira marina</name>
    <dbReference type="NCBI Taxonomy" id="140057"/>
    <lineage>
        <taxon>Bacteria</taxon>
        <taxon>Pseudomonadati</taxon>
        <taxon>Pseudomonadota</taxon>
        <taxon>Alphaproteobacteria</taxon>
        <taxon>Rhodospirillales</taxon>
        <taxon>Rhodospirillaceae</taxon>
        <taxon>Roseospira</taxon>
    </lineage>
</organism>
<evidence type="ECO:0000313" key="3">
    <source>
        <dbReference type="Proteomes" id="UP000324065"/>
    </source>
</evidence>
<keyword evidence="3" id="KW-1185">Reference proteome</keyword>